<dbReference type="GO" id="GO:0016594">
    <property type="term" value="F:glycine binding"/>
    <property type="evidence" value="ECO:0007669"/>
    <property type="project" value="TreeGrafter"/>
</dbReference>
<dbReference type="AlphaFoldDB" id="A0A8J3HWG9"/>
<dbReference type="PANTHER" id="PTHR11773">
    <property type="entry name" value="GLYCINE DEHYDROGENASE, DECARBOXYLATING"/>
    <property type="match status" value="1"/>
</dbReference>
<proteinExistence type="inferred from homology"/>
<dbReference type="EMBL" id="BNJF01000001">
    <property type="protein sequence ID" value="GHO44496.1"/>
    <property type="molecule type" value="Genomic_DNA"/>
</dbReference>
<comment type="catalytic activity">
    <reaction evidence="5 6">
        <text>N(6)-[(R)-lipoyl]-L-lysyl-[glycine-cleavage complex H protein] + glycine + H(+) = N(6)-[(R)-S(8)-aminomethyldihydrolipoyl]-L-lysyl-[glycine-cleavage complex H protein] + CO2</text>
        <dbReference type="Rhea" id="RHEA:24304"/>
        <dbReference type="Rhea" id="RHEA-COMP:10494"/>
        <dbReference type="Rhea" id="RHEA-COMP:10495"/>
        <dbReference type="ChEBI" id="CHEBI:15378"/>
        <dbReference type="ChEBI" id="CHEBI:16526"/>
        <dbReference type="ChEBI" id="CHEBI:57305"/>
        <dbReference type="ChEBI" id="CHEBI:83099"/>
        <dbReference type="ChEBI" id="CHEBI:83143"/>
        <dbReference type="EC" id="1.4.4.2"/>
    </reaction>
</comment>
<dbReference type="Gene3D" id="3.40.640.10">
    <property type="entry name" value="Type I PLP-dependent aspartate aminotransferase-like (Major domain)"/>
    <property type="match status" value="1"/>
</dbReference>
<dbReference type="Gene3D" id="6.20.440.10">
    <property type="match status" value="1"/>
</dbReference>
<dbReference type="SUPFAM" id="SSF53383">
    <property type="entry name" value="PLP-dependent transferases"/>
    <property type="match status" value="1"/>
</dbReference>
<dbReference type="GO" id="GO:0004375">
    <property type="term" value="F:glycine dehydrogenase (decarboxylating) activity"/>
    <property type="evidence" value="ECO:0007669"/>
    <property type="project" value="UniProtKB-EC"/>
</dbReference>
<dbReference type="FunFam" id="3.90.1150.10:FF:000014">
    <property type="entry name" value="Probable glycine dehydrogenase (decarboxylating) subunit 2"/>
    <property type="match status" value="1"/>
</dbReference>
<dbReference type="InterPro" id="IPR020581">
    <property type="entry name" value="GDC_P"/>
</dbReference>
<dbReference type="HAMAP" id="MF_00713">
    <property type="entry name" value="GcvPB"/>
    <property type="match status" value="1"/>
</dbReference>
<evidence type="ECO:0000259" key="7">
    <source>
        <dbReference type="Pfam" id="PF02347"/>
    </source>
</evidence>
<dbReference type="RefSeq" id="WP_220193883.1">
    <property type="nucleotide sequence ID" value="NZ_BNJF01000001.1"/>
</dbReference>
<evidence type="ECO:0000256" key="6">
    <source>
        <dbReference type="HAMAP-Rule" id="MF_00713"/>
    </source>
</evidence>
<dbReference type="PANTHER" id="PTHR11773:SF1">
    <property type="entry name" value="GLYCINE DEHYDROGENASE (DECARBOXYLATING), MITOCHONDRIAL"/>
    <property type="match status" value="1"/>
</dbReference>
<dbReference type="FunFam" id="3.40.640.10:FF:000224">
    <property type="entry name" value="Probable glycine dehydrogenase (decarboxylating) subunit 2"/>
    <property type="match status" value="1"/>
</dbReference>
<feature type="domain" description="Glycine dehydrogenase C-terminal" evidence="8">
    <location>
        <begin position="356"/>
        <end position="458"/>
    </location>
</feature>
<feature type="modified residue" description="N6-(pyridoxal phosphate)lysine" evidence="6">
    <location>
        <position position="275"/>
    </location>
</feature>
<evidence type="ECO:0000313" key="10">
    <source>
        <dbReference type="Proteomes" id="UP000612362"/>
    </source>
</evidence>
<dbReference type="GO" id="GO:0005960">
    <property type="term" value="C:glycine cleavage complex"/>
    <property type="evidence" value="ECO:0007669"/>
    <property type="project" value="TreeGrafter"/>
</dbReference>
<keyword evidence="10" id="KW-1185">Reference proteome</keyword>
<evidence type="ECO:0000256" key="5">
    <source>
        <dbReference type="ARBA" id="ARBA00049026"/>
    </source>
</evidence>
<dbReference type="GO" id="GO:0030170">
    <property type="term" value="F:pyridoxal phosphate binding"/>
    <property type="evidence" value="ECO:0007669"/>
    <property type="project" value="TreeGrafter"/>
</dbReference>
<dbReference type="Pfam" id="PF21478">
    <property type="entry name" value="GcvP2_C"/>
    <property type="match status" value="1"/>
</dbReference>
<dbReference type="Gene3D" id="3.90.1150.10">
    <property type="entry name" value="Aspartate Aminotransferase, domain 1"/>
    <property type="match status" value="1"/>
</dbReference>
<dbReference type="Proteomes" id="UP000612362">
    <property type="component" value="Unassembled WGS sequence"/>
</dbReference>
<keyword evidence="4 6" id="KW-0560">Oxidoreductase</keyword>
<evidence type="ECO:0000256" key="1">
    <source>
        <dbReference type="ARBA" id="ARBA00001933"/>
    </source>
</evidence>
<evidence type="ECO:0000256" key="3">
    <source>
        <dbReference type="ARBA" id="ARBA00022898"/>
    </source>
</evidence>
<dbReference type="InterPro" id="IPR015424">
    <property type="entry name" value="PyrdxlP-dep_Trfase"/>
</dbReference>
<organism evidence="9 10">
    <name type="scientific">Ktedonospora formicarum</name>
    <dbReference type="NCBI Taxonomy" id="2778364"/>
    <lineage>
        <taxon>Bacteria</taxon>
        <taxon>Bacillati</taxon>
        <taxon>Chloroflexota</taxon>
        <taxon>Ktedonobacteria</taxon>
        <taxon>Ktedonobacterales</taxon>
        <taxon>Ktedonobacteraceae</taxon>
        <taxon>Ktedonospora</taxon>
    </lineage>
</organism>
<comment type="subunit">
    <text evidence="6">The glycine cleavage system is composed of four proteins: P, T, L and H. In this organism, the P 'protein' is a heterodimer of two subunits.</text>
</comment>
<dbReference type="NCBIfam" id="NF003346">
    <property type="entry name" value="PRK04366.1"/>
    <property type="match status" value="1"/>
</dbReference>
<dbReference type="GO" id="GO:0005829">
    <property type="term" value="C:cytosol"/>
    <property type="evidence" value="ECO:0007669"/>
    <property type="project" value="TreeGrafter"/>
</dbReference>
<reference evidence="9" key="1">
    <citation type="submission" date="2020-10" db="EMBL/GenBank/DDBJ databases">
        <title>Taxonomic study of unclassified bacteria belonging to the class Ktedonobacteria.</title>
        <authorList>
            <person name="Yabe S."/>
            <person name="Wang C.M."/>
            <person name="Zheng Y."/>
            <person name="Sakai Y."/>
            <person name="Cavaletti L."/>
            <person name="Monciardini P."/>
            <person name="Donadio S."/>
        </authorList>
    </citation>
    <scope>NUCLEOTIDE SEQUENCE</scope>
    <source>
        <strain evidence="9">SOSP1-1</strain>
    </source>
</reference>
<gene>
    <name evidence="6" type="primary">gcvPB</name>
    <name evidence="9" type="ORF">KSX_26590</name>
</gene>
<dbReference type="EC" id="1.4.4.2" evidence="6"/>
<dbReference type="Pfam" id="PF02347">
    <property type="entry name" value="GDC-P"/>
    <property type="match status" value="1"/>
</dbReference>
<dbReference type="InterPro" id="IPR023012">
    <property type="entry name" value="GcvPB"/>
</dbReference>
<feature type="domain" description="Glycine cleavage system P-protein N-terminal" evidence="7">
    <location>
        <begin position="30"/>
        <end position="305"/>
    </location>
</feature>
<evidence type="ECO:0000259" key="8">
    <source>
        <dbReference type="Pfam" id="PF21478"/>
    </source>
</evidence>
<dbReference type="InterPro" id="IPR049316">
    <property type="entry name" value="GDC-P_C"/>
</dbReference>
<evidence type="ECO:0000256" key="2">
    <source>
        <dbReference type="ARBA" id="ARBA00003788"/>
    </source>
</evidence>
<dbReference type="InterPro" id="IPR049315">
    <property type="entry name" value="GDC-P_N"/>
</dbReference>
<dbReference type="GO" id="GO:0019464">
    <property type="term" value="P:glycine decarboxylation via glycine cleavage system"/>
    <property type="evidence" value="ECO:0007669"/>
    <property type="project" value="UniProtKB-UniRule"/>
</dbReference>
<dbReference type="InterPro" id="IPR015421">
    <property type="entry name" value="PyrdxlP-dep_Trfase_major"/>
</dbReference>
<comment type="function">
    <text evidence="2 6">The glycine cleavage system catalyzes the degradation of glycine. The P protein binds the alpha-amino group of glycine through its pyridoxal phosphate cofactor; CO(2) is released and the remaining methylamine moiety is then transferred to the lipoamide cofactor of the H protein.</text>
</comment>
<name>A0A8J3HWG9_9CHLR</name>
<protein>
    <recommendedName>
        <fullName evidence="6">Probable glycine dehydrogenase (decarboxylating) subunit 2</fullName>
        <ecNumber evidence="6">1.4.4.2</ecNumber>
    </recommendedName>
    <alternativeName>
        <fullName evidence="6">Glycine cleavage system P-protein subunit 2</fullName>
    </alternativeName>
    <alternativeName>
        <fullName evidence="6">Glycine decarboxylase subunit 2</fullName>
    </alternativeName>
    <alternativeName>
        <fullName evidence="6">Glycine dehydrogenase (aminomethyl-transferring) subunit 2</fullName>
    </alternativeName>
</protein>
<evidence type="ECO:0000313" key="9">
    <source>
        <dbReference type="EMBL" id="GHO44496.1"/>
    </source>
</evidence>
<accession>A0A8J3HWG9</accession>
<sequence>MSVEKLIFEKGAPGRRATNMPALDVPMEELDELLPSKMLRSEPAPLPEVSEIEVVRHYTHLSQRNFGVDSGFYPLGSCTMKYNPKINEDMAGLPGFGHIHPLQPDTTVQGAIQLVYELERYLAEISGMVRVTLQPSAGAHGELTGLMLIKAYHQSRNEGSRNLVLIPDNAHGTNPASATLADYKVVEVKTNPQTGGVDLEHLHTLLEKHGPSVAAIMLTNPNTLGLFDSNILEVARQIHEVGGQLYYDGANANAVMGITRPGDMGFDVVHFNLHKTCSTPHGGGGPGAGPIGVKSHLVPFLPGPLPAKHGDGTYSWEDAGPQSIGKVRANKGNFGVLVRAYTYIRSNGPDGLRSVSESAILNANYVKHGLAEEYEIAYPLICQHEFVATARRQKQEAGVTATDIAKRLLDFGMYAPTTYFPLIVPEALMIEPTETETRETLDEFIQVMKQIAEETRTTPEVVKTAPHTTVIGRLDQALAARKPNLRWEPGQEVTHA</sequence>
<comment type="similarity">
    <text evidence="6">Belongs to the GcvP family. C-terminal subunit subfamily.</text>
</comment>
<comment type="cofactor">
    <cofactor evidence="1 6">
        <name>pyridoxal 5'-phosphate</name>
        <dbReference type="ChEBI" id="CHEBI:597326"/>
    </cofactor>
</comment>
<evidence type="ECO:0000256" key="4">
    <source>
        <dbReference type="ARBA" id="ARBA00023002"/>
    </source>
</evidence>
<keyword evidence="3 6" id="KW-0663">Pyridoxal phosphate</keyword>
<dbReference type="InterPro" id="IPR015422">
    <property type="entry name" value="PyrdxlP-dep_Trfase_small"/>
</dbReference>
<comment type="caution">
    <text evidence="9">The sequence shown here is derived from an EMBL/GenBank/DDBJ whole genome shotgun (WGS) entry which is preliminary data.</text>
</comment>